<comment type="similarity">
    <text evidence="13">Belongs to the G-protein coupled receptor 1 family.</text>
</comment>
<dbReference type="GO" id="GO:0005886">
    <property type="term" value="C:plasma membrane"/>
    <property type="evidence" value="ECO:0007669"/>
    <property type="project" value="UniProtKB-SubCell"/>
</dbReference>
<dbReference type="Gene3D" id="2.20.70.30">
    <property type="entry name" value="Nascent polypeptide-associated complex domain"/>
    <property type="match status" value="1"/>
</dbReference>
<name>A0AAN8CPG0_9TELE</name>
<dbReference type="PRINTS" id="PR00855">
    <property type="entry name" value="PRSTNOIDFPR"/>
</dbReference>
<feature type="compositionally biased region" description="Acidic residues" evidence="15">
    <location>
        <begin position="488"/>
        <end position="504"/>
    </location>
</feature>
<evidence type="ECO:0000256" key="3">
    <source>
        <dbReference type="ARBA" id="ARBA00022475"/>
    </source>
</evidence>
<dbReference type="EMBL" id="JAULUE010002049">
    <property type="protein sequence ID" value="KAK5907525.1"/>
    <property type="molecule type" value="Genomic_DNA"/>
</dbReference>
<evidence type="ECO:0000256" key="13">
    <source>
        <dbReference type="RuleBase" id="RU000688"/>
    </source>
</evidence>
<evidence type="ECO:0000256" key="6">
    <source>
        <dbReference type="ARBA" id="ARBA00022989"/>
    </source>
</evidence>
<feature type="transmembrane region" description="Helical" evidence="16">
    <location>
        <begin position="248"/>
        <end position="269"/>
    </location>
</feature>
<reference evidence="19 20" key="1">
    <citation type="journal article" date="2023" name="Mol. Biol. Evol.">
        <title>Genomics of Secondarily Temperate Adaptation in the Only Non-Antarctic Icefish.</title>
        <authorList>
            <person name="Rivera-Colon A.G."/>
            <person name="Rayamajhi N."/>
            <person name="Minhas B.F."/>
            <person name="Madrigal G."/>
            <person name="Bilyk K.T."/>
            <person name="Yoon V."/>
            <person name="Hune M."/>
            <person name="Gregory S."/>
            <person name="Cheng C.H.C."/>
            <person name="Catchen J.M."/>
        </authorList>
    </citation>
    <scope>NUCLEOTIDE SEQUENCE [LARGE SCALE GENOMIC DNA]</scope>
    <source>
        <strain evidence="19">JC2023a</strain>
    </source>
</reference>
<dbReference type="FunFam" id="1.20.1070.10:FF:000163">
    <property type="entry name" value="Thromboxane A2 receptor"/>
    <property type="match status" value="1"/>
</dbReference>
<evidence type="ECO:0000256" key="1">
    <source>
        <dbReference type="ARBA" id="ARBA00004651"/>
    </source>
</evidence>
<feature type="domain" description="G-protein coupled receptors family 1 profile" evidence="17">
    <location>
        <begin position="42"/>
        <end position="302"/>
    </location>
</feature>
<keyword evidence="3" id="KW-1003">Cell membrane</keyword>
<accession>A0AAN8CPG0</accession>
<dbReference type="SUPFAM" id="SSF81321">
    <property type="entry name" value="Family A G protein-coupled receptor-like"/>
    <property type="match status" value="1"/>
</dbReference>
<evidence type="ECO:0000256" key="2">
    <source>
        <dbReference type="ARBA" id="ARBA00005296"/>
    </source>
</evidence>
<evidence type="ECO:0000259" key="18">
    <source>
        <dbReference type="PROSITE" id="PS51151"/>
    </source>
</evidence>
<feature type="transmembrane region" description="Helical" evidence="16">
    <location>
        <begin position="65"/>
        <end position="91"/>
    </location>
</feature>
<sequence>MSANGSSEAGCRSEVRPSNSTCSQKDLSVTASAISMTVGVLSNSLALFILVTSYSSIKIKSKASFLLFASSLVVTDLLGHLINGSLVLIVYSFHKKWETFDPHHIVCSAFGACMVFFGLSPLFLGSAMAVERCLGVTRPIFHSTALASRHMKRLLGLTWLVAALVALLPVLLLRPYRVQSSRSWCFFYMEEPKDWLDVLLPLLFSMLGLMALLLSIVCNALTSCTLLQARLRRKHHCRGTSYHIEMICQLQAIMLVSCVCWGPLLIRVIMMSINSNDEPGYLSLLMVVRMATWNQILDPWVYILLRKAVLKKIFMVFQCCWGLNSLNLQRWQRSILHSSMDTSNSGAGPTESRFLSRLPQPETAIESIALTQGSARRKKKVVHRTATADDKKLQSSLKKLAVNNIAGIEEVNMIKDDGTVIHFNNPKVQASLSANTFAITGHAETKQLTEMLPGILSQLGADSLSSLRKLAEQFPRQALDSKAPKAEDIEEEDDDVPDLVENFDEASKNEAN</sequence>
<evidence type="ECO:0000256" key="4">
    <source>
        <dbReference type="ARBA" id="ARBA00022553"/>
    </source>
</evidence>
<evidence type="ECO:0000313" key="20">
    <source>
        <dbReference type="Proteomes" id="UP001335648"/>
    </source>
</evidence>
<dbReference type="PROSITE" id="PS51151">
    <property type="entry name" value="NAC_AB"/>
    <property type="match status" value="1"/>
</dbReference>
<keyword evidence="10 13" id="KW-0675">Receptor</keyword>
<dbReference type="InterPro" id="IPR038187">
    <property type="entry name" value="NAC_A/B_dom_sf"/>
</dbReference>
<dbReference type="InterPro" id="IPR017452">
    <property type="entry name" value="GPCR_Rhodpsn_7TM"/>
</dbReference>
<comment type="subcellular location">
    <subcellularLocation>
        <location evidence="1">Cell membrane</location>
        <topology evidence="1">Multi-pass membrane protein</topology>
    </subcellularLocation>
</comment>
<keyword evidence="6 16" id="KW-1133">Transmembrane helix</keyword>
<proteinExistence type="inferred from homology"/>
<dbReference type="GO" id="GO:0004958">
    <property type="term" value="F:prostaglandin F receptor activity"/>
    <property type="evidence" value="ECO:0007669"/>
    <property type="project" value="InterPro"/>
</dbReference>
<evidence type="ECO:0000313" key="19">
    <source>
        <dbReference type="EMBL" id="KAK5907525.1"/>
    </source>
</evidence>
<dbReference type="InterPro" id="IPR002715">
    <property type="entry name" value="Nas_poly-pep-assoc_cplx_dom"/>
</dbReference>
<keyword evidence="20" id="KW-1185">Reference proteome</keyword>
<dbReference type="CDD" id="cd22055">
    <property type="entry name" value="NAC_BTF3"/>
    <property type="match status" value="1"/>
</dbReference>
<evidence type="ECO:0000256" key="5">
    <source>
        <dbReference type="ARBA" id="ARBA00022692"/>
    </source>
</evidence>
<dbReference type="Proteomes" id="UP001335648">
    <property type="component" value="Unassembled WGS sequence"/>
</dbReference>
<evidence type="ECO:0000256" key="15">
    <source>
        <dbReference type="SAM" id="MobiDB-lite"/>
    </source>
</evidence>
<feature type="transmembrane region" description="Helical" evidence="16">
    <location>
        <begin position="198"/>
        <end position="227"/>
    </location>
</feature>
<dbReference type="PROSITE" id="PS50262">
    <property type="entry name" value="G_PROTEIN_RECEP_F1_2"/>
    <property type="match status" value="1"/>
</dbReference>
<keyword evidence="8 16" id="KW-0472">Membrane</keyword>
<evidence type="ECO:0000256" key="9">
    <source>
        <dbReference type="ARBA" id="ARBA00023157"/>
    </source>
</evidence>
<evidence type="ECO:0000259" key="17">
    <source>
        <dbReference type="PROSITE" id="PS50262"/>
    </source>
</evidence>
<dbReference type="PANTHER" id="PTHR10351">
    <property type="entry name" value="TRANSCRIPTION FACTOR BTF3 FAMILY MEMBER"/>
    <property type="match status" value="1"/>
</dbReference>
<dbReference type="InterPro" id="IPR008365">
    <property type="entry name" value="Prostanoid_rcpt"/>
</dbReference>
<keyword evidence="11" id="KW-0325">Glycoprotein</keyword>
<comment type="similarity">
    <text evidence="2 14">Belongs to the NAC-beta family.</text>
</comment>
<keyword evidence="12 13" id="KW-0807">Transducer</keyword>
<gene>
    <name evidence="19" type="ORF">CesoFtcFv8_005365</name>
</gene>
<evidence type="ECO:0000256" key="7">
    <source>
        <dbReference type="ARBA" id="ARBA00023040"/>
    </source>
</evidence>
<dbReference type="PRINTS" id="PR01788">
    <property type="entry name" value="PROSTANOIDR"/>
</dbReference>
<dbReference type="PROSITE" id="PS00237">
    <property type="entry name" value="G_PROTEIN_RECEP_F1_1"/>
    <property type="match status" value="1"/>
</dbReference>
<dbReference type="Gene3D" id="1.20.1070.10">
    <property type="entry name" value="Rhodopsin 7-helix transmembrane proteins"/>
    <property type="match status" value="1"/>
</dbReference>
<keyword evidence="4" id="KW-0597">Phosphoprotein</keyword>
<keyword evidence="9" id="KW-1015">Disulfide bond</keyword>
<dbReference type="InterPro" id="IPR000276">
    <property type="entry name" value="GPCR_Rhodpsn"/>
</dbReference>
<dbReference type="Pfam" id="PF00001">
    <property type="entry name" value="7tm_1"/>
    <property type="match status" value="1"/>
</dbReference>
<feature type="region of interest" description="Disordered" evidence="15">
    <location>
        <begin position="1"/>
        <end position="22"/>
    </location>
</feature>
<feature type="transmembrane region" description="Helical" evidence="16">
    <location>
        <begin position="103"/>
        <end position="124"/>
    </location>
</feature>
<organism evidence="19 20">
    <name type="scientific">Champsocephalus esox</name>
    <name type="common">pike icefish</name>
    <dbReference type="NCBI Taxonomy" id="159716"/>
    <lineage>
        <taxon>Eukaryota</taxon>
        <taxon>Metazoa</taxon>
        <taxon>Chordata</taxon>
        <taxon>Craniata</taxon>
        <taxon>Vertebrata</taxon>
        <taxon>Euteleostomi</taxon>
        <taxon>Actinopterygii</taxon>
        <taxon>Neopterygii</taxon>
        <taxon>Teleostei</taxon>
        <taxon>Neoteleostei</taxon>
        <taxon>Acanthomorphata</taxon>
        <taxon>Eupercaria</taxon>
        <taxon>Perciformes</taxon>
        <taxon>Notothenioidei</taxon>
        <taxon>Channichthyidae</taxon>
        <taxon>Champsocephalus</taxon>
    </lineage>
</organism>
<protein>
    <recommendedName>
        <fullName evidence="14">Transcription factor BTF3</fullName>
    </recommendedName>
</protein>
<dbReference type="PRINTS" id="PR00237">
    <property type="entry name" value="GPCRRHODOPSN"/>
</dbReference>
<evidence type="ECO:0000256" key="12">
    <source>
        <dbReference type="ARBA" id="ARBA00023224"/>
    </source>
</evidence>
<feature type="transmembrane region" description="Helical" evidence="16">
    <location>
        <begin position="154"/>
        <end position="173"/>
    </location>
</feature>
<dbReference type="FunFam" id="2.20.70.30:FF:000001">
    <property type="entry name" value="Transcription factor BTF3 homolog"/>
    <property type="match status" value="1"/>
</dbReference>
<comment type="caution">
    <text evidence="19">The sequence shown here is derived from an EMBL/GenBank/DDBJ whole genome shotgun (WGS) entry which is preliminary data.</text>
</comment>
<evidence type="ECO:0000256" key="8">
    <source>
        <dbReference type="ARBA" id="ARBA00023136"/>
    </source>
</evidence>
<keyword evidence="7 13" id="KW-0297">G-protein coupled receptor</keyword>
<keyword evidence="5 13" id="KW-0812">Transmembrane</keyword>
<feature type="region of interest" description="Disordered" evidence="15">
    <location>
        <begin position="477"/>
        <end position="512"/>
    </location>
</feature>
<evidence type="ECO:0000256" key="16">
    <source>
        <dbReference type="SAM" id="Phobius"/>
    </source>
</evidence>
<evidence type="ECO:0000256" key="10">
    <source>
        <dbReference type="ARBA" id="ARBA00023170"/>
    </source>
</evidence>
<dbReference type="GO" id="GO:0004960">
    <property type="term" value="F:thromboxane receptor activity"/>
    <property type="evidence" value="ECO:0007669"/>
    <property type="project" value="UniProtKB-ARBA"/>
</dbReference>
<dbReference type="SMART" id="SM01407">
    <property type="entry name" value="NAC"/>
    <property type="match status" value="1"/>
</dbReference>
<dbReference type="AlphaFoldDB" id="A0AAN8CPG0"/>
<feature type="domain" description="NAC-A/B" evidence="18">
    <location>
        <begin position="387"/>
        <end position="452"/>
    </location>
</feature>
<dbReference type="InterPro" id="IPR039370">
    <property type="entry name" value="BTF3"/>
</dbReference>
<feature type="transmembrane region" description="Helical" evidence="16">
    <location>
        <begin position="33"/>
        <end position="53"/>
    </location>
</feature>
<dbReference type="InterPro" id="IPR000141">
    <property type="entry name" value="PglndnF_rcpt"/>
</dbReference>
<dbReference type="Pfam" id="PF01849">
    <property type="entry name" value="NAC"/>
    <property type="match status" value="1"/>
</dbReference>
<evidence type="ECO:0000256" key="14">
    <source>
        <dbReference type="RuleBase" id="RU361272"/>
    </source>
</evidence>
<evidence type="ECO:0000256" key="11">
    <source>
        <dbReference type="ARBA" id="ARBA00023180"/>
    </source>
</evidence>